<name>A0ABV0KFM7_9CYAN</name>
<dbReference type="InterPro" id="IPR030191">
    <property type="entry name" value="CodB"/>
</dbReference>
<evidence type="ECO:0000256" key="3">
    <source>
        <dbReference type="ARBA" id="ARBA00022692"/>
    </source>
</evidence>
<evidence type="ECO:0000256" key="2">
    <source>
        <dbReference type="ARBA" id="ARBA00008974"/>
    </source>
</evidence>
<evidence type="ECO:0000256" key="6">
    <source>
        <dbReference type="SAM" id="Phobius"/>
    </source>
</evidence>
<feature type="transmembrane region" description="Helical" evidence="6">
    <location>
        <begin position="211"/>
        <end position="230"/>
    </location>
</feature>
<feature type="transmembrane region" description="Helical" evidence="6">
    <location>
        <begin position="352"/>
        <end position="373"/>
    </location>
</feature>
<feature type="transmembrane region" description="Helical" evidence="6">
    <location>
        <begin position="328"/>
        <end position="346"/>
    </location>
</feature>
<feature type="transmembrane region" description="Helical" evidence="6">
    <location>
        <begin position="145"/>
        <end position="164"/>
    </location>
</feature>
<comment type="similarity">
    <text evidence="2">Belongs to the purine-cytosine permease (2.A.39) family.</text>
</comment>
<evidence type="ECO:0000256" key="4">
    <source>
        <dbReference type="ARBA" id="ARBA00022989"/>
    </source>
</evidence>
<dbReference type="CDD" id="cd11484">
    <property type="entry name" value="SLC-NCS1sbd_CobB-like"/>
    <property type="match status" value="1"/>
</dbReference>
<reference evidence="7 8" key="1">
    <citation type="submission" date="2022-04" db="EMBL/GenBank/DDBJ databases">
        <title>Positive selection, recombination, and allopatry shape intraspecific diversity of widespread and dominant cyanobacteria.</title>
        <authorList>
            <person name="Wei J."/>
            <person name="Shu W."/>
            <person name="Hu C."/>
        </authorList>
    </citation>
    <scope>NUCLEOTIDE SEQUENCE [LARGE SCALE GENOMIC DNA]</scope>
    <source>
        <strain evidence="7 8">AS-A4</strain>
    </source>
</reference>
<keyword evidence="5 6" id="KW-0472">Membrane</keyword>
<evidence type="ECO:0000256" key="5">
    <source>
        <dbReference type="ARBA" id="ARBA00023136"/>
    </source>
</evidence>
<feature type="transmembrane region" description="Helical" evidence="6">
    <location>
        <begin position="242"/>
        <end position="269"/>
    </location>
</feature>
<feature type="transmembrane region" description="Helical" evidence="6">
    <location>
        <begin position="41"/>
        <end position="62"/>
    </location>
</feature>
<comment type="subcellular location">
    <subcellularLocation>
        <location evidence="1">Membrane</location>
        <topology evidence="1">Multi-pass membrane protein</topology>
    </subcellularLocation>
</comment>
<sequence>MKTTSETGADIVAVAGGASEDYPLAAVPLTARKSLASLGPLLMGFTLYSGTLFAGGLVGPAFKFFPDLVVLIVIGNLILGTYAAALGYIAAKTGLSTVLMARFSFGSVGSRWVDFILGFTQIGWYAWGTALIADLLNKLAGVPTSWNWLTILFFTYFFCSTAYVGYKAMDWLSRIAVPAMLILMVWCLAIASGQIGGWEGLQAIQPTKEMTIGAALTIIVGTFVSGGTQATNWSRFAKNGKVATIATLLAFFFANGFLIFSGAFCSLVYANVPAIADSSDIVQVMAYQGLVGWGLLLLFLNMWTTQDNTIYAFSVAGAHMFRTNKRTLFVLGGATIALVLAWGGIYKMLVDYLILLGTFIPPIGGVIMADFWLQRRSEFPALDTPQPAFNWAGVIAYVVASAIAYFTGKASLGIAPINGIIAAVILYVVLSRVLPQQNARSTVS</sequence>
<gene>
    <name evidence="7" type="primary">codB</name>
    <name evidence="7" type="ORF">NDI38_06075</name>
</gene>
<comment type="caution">
    <text evidence="7">The sequence shown here is derived from an EMBL/GenBank/DDBJ whole genome shotgun (WGS) entry which is preliminary data.</text>
</comment>
<evidence type="ECO:0000313" key="7">
    <source>
        <dbReference type="EMBL" id="MEP1058000.1"/>
    </source>
</evidence>
<proteinExistence type="inferred from homology"/>
<feature type="transmembrane region" description="Helical" evidence="6">
    <location>
        <begin position="412"/>
        <end position="430"/>
    </location>
</feature>
<protein>
    <submittedName>
        <fullName evidence="7">Cytosine permease</fullName>
    </submittedName>
</protein>
<dbReference type="PANTHER" id="PTHR30569">
    <property type="entry name" value="CYTOSINE TRANSPORTER CODB"/>
    <property type="match status" value="1"/>
</dbReference>
<feature type="transmembrane region" description="Helical" evidence="6">
    <location>
        <begin position="171"/>
        <end position="191"/>
    </location>
</feature>
<dbReference type="Pfam" id="PF02133">
    <property type="entry name" value="Transp_cyt_pur"/>
    <property type="match status" value="1"/>
</dbReference>
<dbReference type="RefSeq" id="WP_190451433.1">
    <property type="nucleotide sequence ID" value="NZ_JAMPLM010000003.1"/>
</dbReference>
<accession>A0ABV0KFM7</accession>
<dbReference type="PANTHER" id="PTHR30569:SF0">
    <property type="entry name" value="CYTOSINE PERMEASE"/>
    <property type="match status" value="1"/>
</dbReference>
<keyword evidence="3 6" id="KW-0812">Transmembrane</keyword>
<evidence type="ECO:0000313" key="8">
    <source>
        <dbReference type="Proteomes" id="UP001476950"/>
    </source>
</evidence>
<dbReference type="InterPro" id="IPR001248">
    <property type="entry name" value="Pur-cyt_permease"/>
</dbReference>
<keyword evidence="8" id="KW-1185">Reference proteome</keyword>
<evidence type="ECO:0000256" key="1">
    <source>
        <dbReference type="ARBA" id="ARBA00004141"/>
    </source>
</evidence>
<dbReference type="NCBIfam" id="NF008241">
    <property type="entry name" value="PRK11017.1"/>
    <property type="match status" value="1"/>
</dbReference>
<feature type="transmembrane region" description="Helical" evidence="6">
    <location>
        <begin position="68"/>
        <end position="91"/>
    </location>
</feature>
<dbReference type="EMBL" id="JAMPLM010000003">
    <property type="protein sequence ID" value="MEP1058000.1"/>
    <property type="molecule type" value="Genomic_DNA"/>
</dbReference>
<organism evidence="7 8">
    <name type="scientific">Stenomitos frigidus AS-A4</name>
    <dbReference type="NCBI Taxonomy" id="2933935"/>
    <lineage>
        <taxon>Bacteria</taxon>
        <taxon>Bacillati</taxon>
        <taxon>Cyanobacteriota</taxon>
        <taxon>Cyanophyceae</taxon>
        <taxon>Leptolyngbyales</taxon>
        <taxon>Leptolyngbyaceae</taxon>
        <taxon>Stenomitos</taxon>
    </lineage>
</organism>
<dbReference type="Proteomes" id="UP001476950">
    <property type="component" value="Unassembled WGS sequence"/>
</dbReference>
<feature type="transmembrane region" description="Helical" evidence="6">
    <location>
        <begin position="281"/>
        <end position="300"/>
    </location>
</feature>
<dbReference type="Gene3D" id="1.10.4160.10">
    <property type="entry name" value="Hydantoin permease"/>
    <property type="match status" value="1"/>
</dbReference>
<keyword evidence="4 6" id="KW-1133">Transmembrane helix</keyword>
<feature type="transmembrane region" description="Helical" evidence="6">
    <location>
        <begin position="388"/>
        <end position="406"/>
    </location>
</feature>
<feature type="transmembrane region" description="Helical" evidence="6">
    <location>
        <begin position="112"/>
        <end position="133"/>
    </location>
</feature>